<proteinExistence type="predicted"/>
<evidence type="ECO:0000256" key="1">
    <source>
        <dbReference type="SAM" id="MobiDB-lite"/>
    </source>
</evidence>
<reference evidence="2 3" key="2">
    <citation type="submission" date="2024-10" db="EMBL/GenBank/DDBJ databases">
        <authorList>
            <person name="Ryan C."/>
        </authorList>
    </citation>
    <scope>NUCLEOTIDE SEQUENCE [LARGE SCALE GENOMIC DNA]</scope>
</reference>
<dbReference type="PANTHER" id="PTHR35166:SF20">
    <property type="entry name" value="EXPRESSED PROTEIN"/>
    <property type="match status" value="1"/>
</dbReference>
<evidence type="ECO:0000313" key="3">
    <source>
        <dbReference type="Proteomes" id="UP001497457"/>
    </source>
</evidence>
<reference evidence="3" key="1">
    <citation type="submission" date="2024-06" db="EMBL/GenBank/DDBJ databases">
        <authorList>
            <person name="Ryan C."/>
        </authorList>
    </citation>
    <scope>NUCLEOTIDE SEQUENCE [LARGE SCALE GENOMIC DNA]</scope>
</reference>
<organism evidence="2 3">
    <name type="scientific">Urochloa decumbens</name>
    <dbReference type="NCBI Taxonomy" id="240449"/>
    <lineage>
        <taxon>Eukaryota</taxon>
        <taxon>Viridiplantae</taxon>
        <taxon>Streptophyta</taxon>
        <taxon>Embryophyta</taxon>
        <taxon>Tracheophyta</taxon>
        <taxon>Spermatophyta</taxon>
        <taxon>Magnoliopsida</taxon>
        <taxon>Liliopsida</taxon>
        <taxon>Poales</taxon>
        <taxon>Poaceae</taxon>
        <taxon>PACMAD clade</taxon>
        <taxon>Panicoideae</taxon>
        <taxon>Panicodae</taxon>
        <taxon>Paniceae</taxon>
        <taxon>Melinidinae</taxon>
        <taxon>Urochloa</taxon>
    </lineage>
</organism>
<sequence length="226" mass="25320">MAGGKSSRRRRAARGVAAAGEGAIAQAGSAKRKAVAEVEAVAGHLAPPLKEYAFDPEALEEEVVAGAGGYAAATAVAVADDGNAAGEKPPRPQAANRMSMREVQWILNHEPTCEPTNRYVELMRSNPTLIPPQWEEMDEDMRNLYFGAHMFFVLDASFPELQAWVRRELETKGYVEMDDDWIRRRKEAEQILEELRAEIEAICMYDTLDEDDDDDSDYDDDDEFYR</sequence>
<dbReference type="Proteomes" id="UP001497457">
    <property type="component" value="Chromosome 22rd"/>
</dbReference>
<gene>
    <name evidence="2" type="ORF">URODEC1_LOCUS57057</name>
</gene>
<accession>A0ABC9ANS3</accession>
<keyword evidence="3" id="KW-1185">Reference proteome</keyword>
<dbReference type="PANTHER" id="PTHR35166">
    <property type="entry name" value="OS05G0193700 PROTEIN-RELATED"/>
    <property type="match status" value="1"/>
</dbReference>
<feature type="compositionally biased region" description="Basic residues" evidence="1">
    <location>
        <begin position="1"/>
        <end position="13"/>
    </location>
</feature>
<feature type="compositionally biased region" description="Acidic residues" evidence="1">
    <location>
        <begin position="207"/>
        <end position="226"/>
    </location>
</feature>
<feature type="compositionally biased region" description="Low complexity" evidence="1">
    <location>
        <begin position="14"/>
        <end position="29"/>
    </location>
</feature>
<evidence type="ECO:0000313" key="2">
    <source>
        <dbReference type="EMBL" id="CAL4983465.1"/>
    </source>
</evidence>
<name>A0ABC9ANS3_9POAL</name>
<feature type="region of interest" description="Disordered" evidence="1">
    <location>
        <begin position="1"/>
        <end position="30"/>
    </location>
</feature>
<protein>
    <submittedName>
        <fullName evidence="2">Uncharacterized protein</fullName>
    </submittedName>
</protein>
<dbReference type="EMBL" id="OZ075132">
    <property type="protein sequence ID" value="CAL4983465.1"/>
    <property type="molecule type" value="Genomic_DNA"/>
</dbReference>
<dbReference type="AlphaFoldDB" id="A0ABC9ANS3"/>
<feature type="region of interest" description="Disordered" evidence="1">
    <location>
        <begin position="206"/>
        <end position="226"/>
    </location>
</feature>